<dbReference type="PRINTS" id="PR00149">
    <property type="entry name" value="FUMRATELYASE"/>
</dbReference>
<dbReference type="InterPro" id="IPR000362">
    <property type="entry name" value="Fumarate_lyase_fam"/>
</dbReference>
<organism evidence="9 10">
    <name type="scientific">Nocardiopsis lambiniae</name>
    <dbReference type="NCBI Taxonomy" id="3075539"/>
    <lineage>
        <taxon>Bacteria</taxon>
        <taxon>Bacillati</taxon>
        <taxon>Actinomycetota</taxon>
        <taxon>Actinomycetes</taxon>
        <taxon>Streptosporangiales</taxon>
        <taxon>Nocardiopsidaceae</taxon>
        <taxon>Nocardiopsis</taxon>
    </lineage>
</organism>
<dbReference type="PRINTS" id="PR00145">
    <property type="entry name" value="ARGSUCLYASE"/>
</dbReference>
<dbReference type="PANTHER" id="PTHR43814:SF1">
    <property type="entry name" value="ARGININOSUCCINATE LYASE"/>
    <property type="match status" value="1"/>
</dbReference>
<dbReference type="InterPro" id="IPR024083">
    <property type="entry name" value="Fumarase/histidase_N"/>
</dbReference>
<evidence type="ECO:0000259" key="8">
    <source>
        <dbReference type="Pfam" id="PF14698"/>
    </source>
</evidence>
<evidence type="ECO:0000313" key="10">
    <source>
        <dbReference type="Proteomes" id="UP001183390"/>
    </source>
</evidence>
<accession>A0ABU2M5Z7</accession>
<dbReference type="EC" id="4.3.2.1" evidence="2 6"/>
<dbReference type="Pfam" id="PF00206">
    <property type="entry name" value="Lyase_1"/>
    <property type="match status" value="1"/>
</dbReference>
<sequence>MTTTGRLTTGLRAGTRRRLFENGSADVSAELGPITEVDLAHLVMLDRTGLLDRARTAALAGAVTDLRADGFAAVRGLPRPRGLYLAYEEYLSGLLGPEVGGALHTGRSRNDLNATTAAMLLRERAHGLLGQTLRLHAVLLGRARVHRDTVMPVYTHFQAAMPVTYGHYLLGVAEALGRDADALAEAARGLDRCPLGAGAVAGTDLPIDPAVTADLLGFREPARHSVDAVASRDTHLRLLSAAAGLAVTLSRLACDLQLWSTAEFGLIDMADHLVGGSSAMPQKRNAFLLEHLKAKAGAAIGAWTAAASMTKSTPFTNCIEVGTEAVAACRPGFEAVHEALLLAQVLVGGARPRPRDMLRRAEEGFTTATAVANHLVREGVAFRTAHHAVGAEVRAALDEGRTGIDTVEADGVRRPVPAHLASAREAALATRAGGGPGAFDGLFAGSRRDLRARALDLAAARERCARAHRRLDDAVRELTARTPSAV</sequence>
<keyword evidence="4" id="KW-0028">Amino-acid biosynthesis</keyword>
<dbReference type="CDD" id="cd01359">
    <property type="entry name" value="Argininosuccinate_lyase"/>
    <property type="match status" value="1"/>
</dbReference>
<dbReference type="EMBL" id="JAVREP010000003">
    <property type="protein sequence ID" value="MDT0328081.1"/>
    <property type="molecule type" value="Genomic_DNA"/>
</dbReference>
<evidence type="ECO:0000259" key="7">
    <source>
        <dbReference type="Pfam" id="PF00206"/>
    </source>
</evidence>
<dbReference type="Gene3D" id="1.10.40.30">
    <property type="entry name" value="Fumarase/aspartase (C-terminal domain)"/>
    <property type="match status" value="1"/>
</dbReference>
<reference evidence="10" key="1">
    <citation type="submission" date="2023-07" db="EMBL/GenBank/DDBJ databases">
        <title>30 novel species of actinomycetes from the DSMZ collection.</title>
        <authorList>
            <person name="Nouioui I."/>
        </authorList>
    </citation>
    <scope>NUCLEOTIDE SEQUENCE [LARGE SCALE GENOMIC DNA]</scope>
    <source>
        <strain evidence="10">DSM 44743</strain>
    </source>
</reference>
<keyword evidence="10" id="KW-1185">Reference proteome</keyword>
<dbReference type="Gene3D" id="1.10.275.10">
    <property type="entry name" value="Fumarase/aspartase (N-terminal domain)"/>
    <property type="match status" value="1"/>
</dbReference>
<evidence type="ECO:0000256" key="6">
    <source>
        <dbReference type="NCBIfam" id="TIGR00838"/>
    </source>
</evidence>
<dbReference type="GO" id="GO:0004056">
    <property type="term" value="F:argininosuccinate lyase activity"/>
    <property type="evidence" value="ECO:0007669"/>
    <property type="project" value="UniProtKB-EC"/>
</dbReference>
<dbReference type="PANTHER" id="PTHR43814">
    <property type="entry name" value="ARGININOSUCCINATE LYASE"/>
    <property type="match status" value="1"/>
</dbReference>
<dbReference type="NCBIfam" id="TIGR00838">
    <property type="entry name" value="argH"/>
    <property type="match status" value="1"/>
</dbReference>
<gene>
    <name evidence="9" type="primary">argH</name>
    <name evidence="9" type="ORF">RM479_06605</name>
</gene>
<keyword evidence="3" id="KW-0055">Arginine biosynthesis</keyword>
<dbReference type="Proteomes" id="UP001183390">
    <property type="component" value="Unassembled WGS sequence"/>
</dbReference>
<evidence type="ECO:0000256" key="2">
    <source>
        <dbReference type="ARBA" id="ARBA00012338"/>
    </source>
</evidence>
<keyword evidence="5 9" id="KW-0456">Lyase</keyword>
<feature type="domain" description="Argininosuccinate lyase C-terminal" evidence="8">
    <location>
        <begin position="365"/>
        <end position="405"/>
    </location>
</feature>
<feature type="domain" description="Fumarate lyase N-terminal" evidence="7">
    <location>
        <begin position="91"/>
        <end position="301"/>
    </location>
</feature>
<dbReference type="InterPro" id="IPR029419">
    <property type="entry name" value="Arg_succ_lyase_C"/>
</dbReference>
<evidence type="ECO:0000256" key="1">
    <source>
        <dbReference type="ARBA" id="ARBA00004941"/>
    </source>
</evidence>
<dbReference type="Pfam" id="PF14698">
    <property type="entry name" value="ASL_C2"/>
    <property type="match status" value="1"/>
</dbReference>
<dbReference type="RefSeq" id="WP_311510821.1">
    <property type="nucleotide sequence ID" value="NZ_JAVREP010000003.1"/>
</dbReference>
<evidence type="ECO:0000256" key="3">
    <source>
        <dbReference type="ARBA" id="ARBA00022571"/>
    </source>
</evidence>
<dbReference type="SUPFAM" id="SSF48557">
    <property type="entry name" value="L-aspartase-like"/>
    <property type="match status" value="1"/>
</dbReference>
<evidence type="ECO:0000256" key="4">
    <source>
        <dbReference type="ARBA" id="ARBA00022605"/>
    </source>
</evidence>
<dbReference type="InterPro" id="IPR020557">
    <property type="entry name" value="Fumarate_lyase_CS"/>
</dbReference>
<dbReference type="Gene3D" id="1.20.200.10">
    <property type="entry name" value="Fumarase/aspartase (Central domain)"/>
    <property type="match status" value="1"/>
</dbReference>
<dbReference type="InterPro" id="IPR008948">
    <property type="entry name" value="L-Aspartase-like"/>
</dbReference>
<name>A0ABU2M5Z7_9ACTN</name>
<comment type="caution">
    <text evidence="9">The sequence shown here is derived from an EMBL/GenBank/DDBJ whole genome shotgun (WGS) entry which is preliminary data.</text>
</comment>
<evidence type="ECO:0000313" key="9">
    <source>
        <dbReference type="EMBL" id="MDT0328081.1"/>
    </source>
</evidence>
<dbReference type="PROSITE" id="PS00163">
    <property type="entry name" value="FUMARATE_LYASES"/>
    <property type="match status" value="1"/>
</dbReference>
<dbReference type="InterPro" id="IPR009049">
    <property type="entry name" value="Argininosuccinate_lyase"/>
</dbReference>
<evidence type="ECO:0000256" key="5">
    <source>
        <dbReference type="ARBA" id="ARBA00023239"/>
    </source>
</evidence>
<protein>
    <recommendedName>
        <fullName evidence="2 6">Argininosuccinate lyase</fullName>
        <ecNumber evidence="2 6">4.3.2.1</ecNumber>
    </recommendedName>
</protein>
<dbReference type="InterPro" id="IPR022761">
    <property type="entry name" value="Fumarate_lyase_N"/>
</dbReference>
<proteinExistence type="predicted"/>
<comment type="pathway">
    <text evidence="1">Amino-acid biosynthesis; L-arginine biosynthesis; L-arginine from L-ornithine and carbamoyl phosphate: step 3/3.</text>
</comment>